<dbReference type="AlphaFoldDB" id="C9N189"/>
<dbReference type="STRING" id="634994.GCWU000323_02610"/>
<gene>
    <name evidence="1" type="ORF">GCWU000323_02610</name>
</gene>
<name>C9N189_9FUSO</name>
<accession>C9N189</accession>
<dbReference type="Proteomes" id="UP000006233">
    <property type="component" value="Unassembled WGS sequence"/>
</dbReference>
<evidence type="ECO:0000313" key="2">
    <source>
        <dbReference type="Proteomes" id="UP000006233"/>
    </source>
</evidence>
<comment type="caution">
    <text evidence="1">The sequence shown here is derived from an EMBL/GenBank/DDBJ whole genome shotgun (WGS) entry which is preliminary data.</text>
</comment>
<dbReference type="HOGENOM" id="CLU_3008822_0_0_0"/>
<dbReference type="RefSeq" id="WP_006805897.1">
    <property type="nucleotide sequence ID" value="NZ_GG700634.1"/>
</dbReference>
<proteinExistence type="predicted"/>
<reference evidence="1 2" key="1">
    <citation type="submission" date="2009-09" db="EMBL/GenBank/DDBJ databases">
        <authorList>
            <person name="Weinstock G."/>
            <person name="Sodergren E."/>
            <person name="Clifton S."/>
            <person name="Fulton L."/>
            <person name="Fulton B."/>
            <person name="Courtney L."/>
            <person name="Fronick C."/>
            <person name="Harrison M."/>
            <person name="Strong C."/>
            <person name="Farmer C."/>
            <person name="Delahaunty K."/>
            <person name="Markovic C."/>
            <person name="Hall O."/>
            <person name="Minx P."/>
            <person name="Tomlinson C."/>
            <person name="Mitreva M."/>
            <person name="Nelson J."/>
            <person name="Hou S."/>
            <person name="Wollam A."/>
            <person name="Pepin K.H."/>
            <person name="Johnson M."/>
            <person name="Bhonagiri V."/>
            <person name="Nash W.E."/>
            <person name="Warren W."/>
            <person name="Chinwalla A."/>
            <person name="Mardis E.R."/>
            <person name="Wilson R.K."/>
        </authorList>
    </citation>
    <scope>NUCLEOTIDE SEQUENCE [LARGE SCALE GENOMIC DNA]</scope>
    <source>
        <strain evidence="1 2">F0254</strain>
    </source>
</reference>
<evidence type="ECO:0000313" key="1">
    <source>
        <dbReference type="EMBL" id="EEX73282.1"/>
    </source>
</evidence>
<dbReference type="EMBL" id="ACVB02000029">
    <property type="protein sequence ID" value="EEX73282.1"/>
    <property type="molecule type" value="Genomic_DNA"/>
</dbReference>
<organism evidence="1 2">
    <name type="scientific">Leptotrichia hofstadii F0254</name>
    <dbReference type="NCBI Taxonomy" id="634994"/>
    <lineage>
        <taxon>Bacteria</taxon>
        <taxon>Fusobacteriati</taxon>
        <taxon>Fusobacteriota</taxon>
        <taxon>Fusobacteriia</taxon>
        <taxon>Fusobacteriales</taxon>
        <taxon>Leptotrichiaceae</taxon>
        <taxon>Leptotrichia</taxon>
    </lineage>
</organism>
<sequence>MIKTFDRLNEAKNQNPEIKIIYEFPDKKAKTKFTDWLDRNPEYQNIIDEIRIRPEK</sequence>
<dbReference type="eggNOG" id="ENOG502ZSWG">
    <property type="taxonomic scope" value="Bacteria"/>
</dbReference>
<protein>
    <submittedName>
        <fullName evidence="1">Uncharacterized protein</fullName>
    </submittedName>
</protein>